<protein>
    <submittedName>
        <fullName evidence="3">Uncharacterized protein YjbI, contains pentapeptide repeats</fullName>
    </submittedName>
</protein>
<dbReference type="Gene3D" id="2.160.20.80">
    <property type="entry name" value="E3 ubiquitin-protein ligase SopA"/>
    <property type="match status" value="1"/>
</dbReference>
<gene>
    <name evidence="2" type="ORF">BECKTUN1418E_GA0071001_10072</name>
    <name evidence="3" type="ORF">BECKTUN1418F_GA0071002_10051</name>
</gene>
<dbReference type="PANTHER" id="PTHR14136:SF17">
    <property type="entry name" value="BTB_POZ DOMAIN-CONTAINING PROTEIN KCTD9"/>
    <property type="match status" value="1"/>
</dbReference>
<dbReference type="SUPFAM" id="SSF141571">
    <property type="entry name" value="Pentapeptide repeat-like"/>
    <property type="match status" value="1"/>
</dbReference>
<reference evidence="3" key="1">
    <citation type="submission" date="2019-02" db="EMBL/GenBank/DDBJ databases">
        <authorList>
            <person name="Gruber-Vodicka R. H."/>
            <person name="Seah K. B. B."/>
        </authorList>
    </citation>
    <scope>NUCLEOTIDE SEQUENCE</scope>
    <source>
        <strain evidence="2">BECK_BY2</strain>
        <strain evidence="3">BECK_BY3</strain>
    </source>
</reference>
<dbReference type="Pfam" id="PF00805">
    <property type="entry name" value="Pentapeptide"/>
    <property type="match status" value="2"/>
</dbReference>
<dbReference type="InterPro" id="IPR051082">
    <property type="entry name" value="Pentapeptide-BTB/POZ_domain"/>
</dbReference>
<keyword evidence="1" id="KW-0812">Transmembrane</keyword>
<evidence type="ECO:0000313" key="3">
    <source>
        <dbReference type="EMBL" id="VFK52078.1"/>
    </source>
</evidence>
<dbReference type="EMBL" id="CAADFY010000005">
    <property type="protein sequence ID" value="VFK52078.1"/>
    <property type="molecule type" value="Genomic_DNA"/>
</dbReference>
<sequence length="480" mass="52341">MAVAGAWAGAWAVAWAGAWAVAVAGAIFFLPAFFIAWRIRKEDTLFAGLRQFGLQIGSLGGANFRGANLTEARFRGTHLKRARFSVSELKRANFRDAKHLEFAYAKGTSLENPRVRRLLVSGEGAGKSYAGLNLKGAFLAEARLGGADFTEADLSGADLTHADLRDARLVKTQLIGVRLTRARLTGACIAAWNIDKSVDLREIDCDHVFLESGDPPKFRQPPSGTFEPDEFSKLFQEMTETMDFIVHSRLELAALLQAVRKRREEGAEELQVQGWEQKGDFAVVHVAAPPDAERERVYEELQREKEVAIKLLEAEYKARLLGKDEQIHSLEKRGVRLENLLSDKGNTYIESVGGNAVTHTQTITDSTIIGATLNQGDIQGRLTNLAKNIGALPAADTEAKAKLEALVAGLAEELEKVPQEQAGDAEAVTNMLERTVADAEKGNPSLLKGTIEGLKHSARSLEGYPAVLEVVTEIAKLFGE</sequence>
<dbReference type="InterPro" id="IPR001646">
    <property type="entry name" value="5peptide_repeat"/>
</dbReference>
<dbReference type="PANTHER" id="PTHR14136">
    <property type="entry name" value="BTB_POZ DOMAIN-CONTAINING PROTEIN KCTD9"/>
    <property type="match status" value="1"/>
</dbReference>
<organism evidence="3">
    <name type="scientific">Candidatus Kentrum sp. TUN</name>
    <dbReference type="NCBI Taxonomy" id="2126343"/>
    <lineage>
        <taxon>Bacteria</taxon>
        <taxon>Pseudomonadati</taxon>
        <taxon>Pseudomonadota</taxon>
        <taxon>Gammaproteobacteria</taxon>
        <taxon>Candidatus Kentrum</taxon>
    </lineage>
</organism>
<name>A0A450ZE90_9GAMM</name>
<accession>A0A450ZE90</accession>
<dbReference type="AlphaFoldDB" id="A0A450ZE90"/>
<keyword evidence="1" id="KW-1133">Transmembrane helix</keyword>
<evidence type="ECO:0000313" key="2">
    <source>
        <dbReference type="EMBL" id="VFK52036.1"/>
    </source>
</evidence>
<dbReference type="EMBL" id="CAADFV010000007">
    <property type="protein sequence ID" value="VFK52036.1"/>
    <property type="molecule type" value="Genomic_DNA"/>
</dbReference>
<feature type="transmembrane region" description="Helical" evidence="1">
    <location>
        <begin position="12"/>
        <end position="37"/>
    </location>
</feature>
<proteinExistence type="predicted"/>
<keyword evidence="1" id="KW-0472">Membrane</keyword>
<evidence type="ECO:0000256" key="1">
    <source>
        <dbReference type="SAM" id="Phobius"/>
    </source>
</evidence>